<proteinExistence type="predicted"/>
<reference evidence="1" key="1">
    <citation type="submission" date="2022-05" db="EMBL/GenBank/DDBJ databases">
        <title>Comparative genomics of Staphylococcus equorum isolates.</title>
        <authorList>
            <person name="Luelf R.H."/>
        </authorList>
    </citation>
    <scope>NUCLEOTIDE SEQUENCE</scope>
    <source>
        <strain evidence="1">TMW 2.2497</strain>
    </source>
</reference>
<organism evidence="1 2">
    <name type="scientific">Staphylococcus equorum</name>
    <dbReference type="NCBI Taxonomy" id="246432"/>
    <lineage>
        <taxon>Bacteria</taxon>
        <taxon>Bacillati</taxon>
        <taxon>Bacillota</taxon>
        <taxon>Bacilli</taxon>
        <taxon>Bacillales</taxon>
        <taxon>Staphylococcaceae</taxon>
        <taxon>Staphylococcus</taxon>
    </lineage>
</organism>
<dbReference type="RefSeq" id="WP_277582741.1">
    <property type="nucleotide sequence ID" value="NZ_JAMBPY010000001.1"/>
</dbReference>
<accession>A0A9X4L1Q7</accession>
<dbReference type="AlphaFoldDB" id="A0A9X4L1Q7"/>
<evidence type="ECO:0000313" key="1">
    <source>
        <dbReference type="EMBL" id="MDG0844832.1"/>
    </source>
</evidence>
<dbReference type="EMBL" id="JAMBQA010000001">
    <property type="protein sequence ID" value="MDG0844832.1"/>
    <property type="molecule type" value="Genomic_DNA"/>
</dbReference>
<gene>
    <name evidence="1" type="ORF">M4L89_01065</name>
</gene>
<evidence type="ECO:0000313" key="2">
    <source>
        <dbReference type="Proteomes" id="UP001152422"/>
    </source>
</evidence>
<sequence>MSLQVETISGYTDNMADFENLLNDFISSHSIIYPIDYKSVSPQNDAPQIIALITYETSNEQWQDIFNQIKDYDYNQLLTAVLKLSNMNLSIDTIGDIVTRYTDPTESVTSDLAKLHDIQIELDKDLDKEG</sequence>
<keyword evidence="2" id="KW-1185">Reference proteome</keyword>
<comment type="caution">
    <text evidence="1">The sequence shown here is derived from an EMBL/GenBank/DDBJ whole genome shotgun (WGS) entry which is preliminary data.</text>
</comment>
<name>A0A9X4L1Q7_9STAP</name>
<dbReference type="Proteomes" id="UP001152422">
    <property type="component" value="Unassembled WGS sequence"/>
</dbReference>
<protein>
    <submittedName>
        <fullName evidence="1">Uncharacterized protein</fullName>
    </submittedName>
</protein>